<dbReference type="Gene3D" id="3.30.160.60">
    <property type="entry name" value="Classic Zinc Finger"/>
    <property type="match status" value="1"/>
</dbReference>
<keyword evidence="1" id="KW-0479">Metal-binding</keyword>
<dbReference type="AlphaFoldDB" id="A0A8B6HV57"/>
<dbReference type="Gene3D" id="2.120.10.30">
    <property type="entry name" value="TolB, C-terminal domain"/>
    <property type="match status" value="1"/>
</dbReference>
<dbReference type="SUPFAM" id="SSF75011">
    <property type="entry name" value="3-carboxy-cis,cis-mucoante lactonizing enzyme"/>
    <property type="match status" value="1"/>
</dbReference>
<dbReference type="CDD" id="cd19757">
    <property type="entry name" value="Bbox1"/>
    <property type="match status" value="1"/>
</dbReference>
<evidence type="ECO:0000313" key="4">
    <source>
        <dbReference type="Proteomes" id="UP000596742"/>
    </source>
</evidence>
<evidence type="ECO:0000256" key="1">
    <source>
        <dbReference type="PROSITE-ProRule" id="PRU00024"/>
    </source>
</evidence>
<keyword evidence="4" id="KW-1185">Reference proteome</keyword>
<sequence>MASSQPFGGGQVPVNCKLCETDRPIQWKCMDCSILMCGHCKEKVHSQFKNAQDHKIINREEIGLHTEELDFTNIKCDEHAGQSSCLYCNTCEILVCPTCVAKVHKKHDLIEISDAYNIKIEGLNKRQSKMQKSNSNMNAKKDELNRLVSVENSKYSKVKQDILAHEKTVKGQVEKYFKELVNELDQSHESVLTTVKSDINTISIFTNRTADKINQVQDFIEISNASEFFKEVNLVEKSTEIKEPQTKPSYTSSPKFVQGIITQKNIGSLQNDGNLSSETNISLVINNKYQTELDAIAFISPCHDQSIWLSSGAYRMLQRVKPEGTNLKVISKFDISGNVYGMAVTPSHQPLLCVKGKTRLQQISSSGELTDTVYDVTPFYPKAIHVVSVNKLIVGSHNSELKRSAVIVMNKKGEKETVYEHNEHNQPLFNNLRLITSTGTGNIHVVDWISDENRKELVLGKGGHIINKYAGHSTFNTNAPFKPVNIATTPSDNVVLMDLNTYILHILNDNGHLVSYFNTKVIGIEFPYSLAFNTTGQLYIGSTRASGSQTKKAKLYEIKYAGF</sequence>
<dbReference type="EMBL" id="UYJE01010561">
    <property type="protein sequence ID" value="VDI84314.1"/>
    <property type="molecule type" value="Genomic_DNA"/>
</dbReference>
<name>A0A8B6HV57_MYTGA</name>
<dbReference type="Pfam" id="PF00643">
    <property type="entry name" value="zf-B_box"/>
    <property type="match status" value="1"/>
</dbReference>
<keyword evidence="1" id="KW-0862">Zinc</keyword>
<dbReference type="PANTHER" id="PTHR25462:SF296">
    <property type="entry name" value="MEIOTIC P26, ISOFORM F"/>
    <property type="match status" value="1"/>
</dbReference>
<dbReference type="InterPro" id="IPR011042">
    <property type="entry name" value="6-blade_b-propeller_TolB-like"/>
</dbReference>
<proteinExistence type="predicted"/>
<protein>
    <recommendedName>
        <fullName evidence="2">B box-type domain-containing protein</fullName>
    </recommendedName>
</protein>
<feature type="domain" description="B box-type" evidence="2">
    <location>
        <begin position="71"/>
        <end position="112"/>
    </location>
</feature>
<dbReference type="InterPro" id="IPR000315">
    <property type="entry name" value="Znf_B-box"/>
</dbReference>
<dbReference type="SUPFAM" id="SSF57845">
    <property type="entry name" value="B-box zinc-binding domain"/>
    <property type="match status" value="1"/>
</dbReference>
<dbReference type="GO" id="GO:0008270">
    <property type="term" value="F:zinc ion binding"/>
    <property type="evidence" value="ECO:0007669"/>
    <property type="project" value="UniProtKB-KW"/>
</dbReference>
<reference evidence="3" key="1">
    <citation type="submission" date="2018-11" db="EMBL/GenBank/DDBJ databases">
        <authorList>
            <person name="Alioto T."/>
            <person name="Alioto T."/>
        </authorList>
    </citation>
    <scope>NUCLEOTIDE SEQUENCE</scope>
</reference>
<dbReference type="Proteomes" id="UP000596742">
    <property type="component" value="Unassembled WGS sequence"/>
</dbReference>
<gene>
    <name evidence="3" type="ORF">MGAL_10B077435</name>
</gene>
<keyword evidence="1" id="KW-0863">Zinc-finger</keyword>
<dbReference type="PANTHER" id="PTHR25462">
    <property type="entry name" value="BONUS, ISOFORM C-RELATED"/>
    <property type="match status" value="1"/>
</dbReference>
<evidence type="ECO:0000313" key="3">
    <source>
        <dbReference type="EMBL" id="VDI84314.1"/>
    </source>
</evidence>
<dbReference type="PROSITE" id="PS50119">
    <property type="entry name" value="ZF_BBOX"/>
    <property type="match status" value="1"/>
</dbReference>
<evidence type="ECO:0000259" key="2">
    <source>
        <dbReference type="PROSITE" id="PS50119"/>
    </source>
</evidence>
<accession>A0A8B6HV57</accession>
<dbReference type="InterPro" id="IPR047153">
    <property type="entry name" value="TRIM45/56/19-like"/>
</dbReference>
<organism evidence="3 4">
    <name type="scientific">Mytilus galloprovincialis</name>
    <name type="common">Mediterranean mussel</name>
    <dbReference type="NCBI Taxonomy" id="29158"/>
    <lineage>
        <taxon>Eukaryota</taxon>
        <taxon>Metazoa</taxon>
        <taxon>Spiralia</taxon>
        <taxon>Lophotrochozoa</taxon>
        <taxon>Mollusca</taxon>
        <taxon>Bivalvia</taxon>
        <taxon>Autobranchia</taxon>
        <taxon>Pteriomorphia</taxon>
        <taxon>Mytilida</taxon>
        <taxon>Mytiloidea</taxon>
        <taxon>Mytilidae</taxon>
        <taxon>Mytilinae</taxon>
        <taxon>Mytilus</taxon>
    </lineage>
</organism>
<dbReference type="OrthoDB" id="264520at2759"/>
<comment type="caution">
    <text evidence="3">The sequence shown here is derived from an EMBL/GenBank/DDBJ whole genome shotgun (WGS) entry which is preliminary data.</text>
</comment>